<dbReference type="AlphaFoldDB" id="A0A381XCZ3"/>
<dbReference type="SUPFAM" id="SSF54211">
    <property type="entry name" value="Ribosomal protein S5 domain 2-like"/>
    <property type="match status" value="1"/>
</dbReference>
<dbReference type="GO" id="GO:0006446">
    <property type="term" value="P:regulation of translational initiation"/>
    <property type="evidence" value="ECO:0007669"/>
    <property type="project" value="TreeGrafter"/>
</dbReference>
<dbReference type="GO" id="GO:0005737">
    <property type="term" value="C:cytoplasm"/>
    <property type="evidence" value="ECO:0007669"/>
    <property type="project" value="TreeGrafter"/>
</dbReference>
<dbReference type="PANTHER" id="PTHR16301">
    <property type="entry name" value="IMPACT-RELATED"/>
    <property type="match status" value="1"/>
</dbReference>
<evidence type="ECO:0000259" key="2">
    <source>
        <dbReference type="Pfam" id="PF01205"/>
    </source>
</evidence>
<dbReference type="InterPro" id="IPR020568">
    <property type="entry name" value="Ribosomal_Su5_D2-typ_SF"/>
</dbReference>
<organism evidence="3">
    <name type="scientific">marine metagenome</name>
    <dbReference type="NCBI Taxonomy" id="408172"/>
    <lineage>
        <taxon>unclassified sequences</taxon>
        <taxon>metagenomes</taxon>
        <taxon>ecological metagenomes</taxon>
    </lineage>
</organism>
<dbReference type="EMBL" id="UINC01014729">
    <property type="protein sequence ID" value="SVA62608.1"/>
    <property type="molecule type" value="Genomic_DNA"/>
</dbReference>
<dbReference type="Pfam" id="PF01205">
    <property type="entry name" value="Impact_N"/>
    <property type="match status" value="1"/>
</dbReference>
<sequence>MAYSFKERQSKFLSNLRPLNLVPDFKTWIGELRKEYHDATHICWAYRIDDTNEIQENFSDAGEPSGTAGLPILNAMKQNNVVGCGISVIRYFGGTKLGKRGLREAYGRSAREIINRTPLKALVLKESFIVTCPINYYGDLSKGVQKLGVRILEDKSGESLQWVLEIESKLVSDLIHLIRSVTHGEGNLERKR</sequence>
<reference evidence="3" key="1">
    <citation type="submission" date="2018-05" db="EMBL/GenBank/DDBJ databases">
        <authorList>
            <person name="Lanie J.A."/>
            <person name="Ng W.-L."/>
            <person name="Kazmierczak K.M."/>
            <person name="Andrzejewski T.M."/>
            <person name="Davidsen T.M."/>
            <person name="Wayne K.J."/>
            <person name="Tettelin H."/>
            <person name="Glass J.I."/>
            <person name="Rusch D."/>
            <person name="Podicherti R."/>
            <person name="Tsui H.-C.T."/>
            <person name="Winkler M.E."/>
        </authorList>
    </citation>
    <scope>NUCLEOTIDE SEQUENCE</scope>
</reference>
<accession>A0A381XCZ3</accession>
<evidence type="ECO:0000313" key="3">
    <source>
        <dbReference type="EMBL" id="SVA62608.1"/>
    </source>
</evidence>
<name>A0A381XCZ3_9ZZZZ</name>
<dbReference type="InterPro" id="IPR001498">
    <property type="entry name" value="Impact_N"/>
</dbReference>
<dbReference type="InterPro" id="IPR023582">
    <property type="entry name" value="Impact"/>
</dbReference>
<comment type="similarity">
    <text evidence="1">Belongs to the IMPACT family.</text>
</comment>
<dbReference type="Gene3D" id="3.30.230.30">
    <property type="entry name" value="Impact, N-terminal domain"/>
    <property type="match status" value="1"/>
</dbReference>
<dbReference type="PANTHER" id="PTHR16301:SF20">
    <property type="entry name" value="IMPACT FAMILY MEMBER YIGZ"/>
    <property type="match status" value="1"/>
</dbReference>
<dbReference type="InterPro" id="IPR036956">
    <property type="entry name" value="Impact_N_sf"/>
</dbReference>
<protein>
    <recommendedName>
        <fullName evidence="2">Impact N-terminal domain-containing protein</fullName>
    </recommendedName>
</protein>
<gene>
    <name evidence="3" type="ORF">METZ01_LOCUS115462</name>
</gene>
<evidence type="ECO:0000256" key="1">
    <source>
        <dbReference type="ARBA" id="ARBA00007665"/>
    </source>
</evidence>
<proteinExistence type="inferred from homology"/>
<feature type="domain" description="Impact N-terminal" evidence="2">
    <location>
        <begin position="8"/>
        <end position="114"/>
    </location>
</feature>